<organism evidence="2 3">
    <name type="scientific">Candidatus Fervidibacter sacchari</name>
    <dbReference type="NCBI Taxonomy" id="1448929"/>
    <lineage>
        <taxon>Bacteria</taxon>
        <taxon>Candidatus Fervidibacterota</taxon>
        <taxon>Candidatus Fervidibacter</taxon>
    </lineage>
</organism>
<dbReference type="GO" id="GO:0016779">
    <property type="term" value="F:nucleotidyltransferase activity"/>
    <property type="evidence" value="ECO:0007669"/>
    <property type="project" value="UniProtKB-KW"/>
</dbReference>
<accession>A0ABT2EIY6</accession>
<dbReference type="Gene3D" id="3.90.550.10">
    <property type="entry name" value="Spore Coat Polysaccharide Biosynthesis Protein SpsA, Chain A"/>
    <property type="match status" value="1"/>
</dbReference>
<evidence type="ECO:0000259" key="1">
    <source>
        <dbReference type="Pfam" id="PF12804"/>
    </source>
</evidence>
<keyword evidence="2" id="KW-0548">Nucleotidyltransferase</keyword>
<reference evidence="2 3" key="1">
    <citation type="submission" date="2022-08" db="EMBL/GenBank/DDBJ databases">
        <title>Bacterial and archaeal communities from various locations to study Microbial Dark Matter (Phase II).</title>
        <authorList>
            <person name="Stepanauskas R."/>
        </authorList>
    </citation>
    <scope>NUCLEOTIDE SEQUENCE [LARGE SCALE GENOMIC DNA]</scope>
    <source>
        <strain evidence="2 3">PD1</strain>
    </source>
</reference>
<proteinExistence type="predicted"/>
<keyword evidence="3" id="KW-1185">Reference proteome</keyword>
<dbReference type="Proteomes" id="UP001204798">
    <property type="component" value="Unassembled WGS sequence"/>
</dbReference>
<dbReference type="EMBL" id="JANUCP010000001">
    <property type="protein sequence ID" value="MCS3917892.1"/>
    <property type="molecule type" value="Genomic_DNA"/>
</dbReference>
<dbReference type="CDD" id="cd04182">
    <property type="entry name" value="GT_2_like_f"/>
    <property type="match status" value="1"/>
</dbReference>
<evidence type="ECO:0000313" key="2">
    <source>
        <dbReference type="EMBL" id="MCS3917892.1"/>
    </source>
</evidence>
<sequence length="213" mass="23335">MARQKANAIQAKPIAAILLAAGQGSRMGGGKLLLPIGDATVVERAAKSLIDVPVADLIVVVGTYGLAIKRQLSNFPARFVFNPDPSSEMAESIRCGLKIVDPSSVEAFLILPADMPLVLPDTIRFLVDSLLASDKSIAVPVFQGRRGHPVTFRSSLYETVLNFRSPQGIRPLVHGDPSKVLLVEVDDEGVIADLDNWDDYRRLLKLWERRRQK</sequence>
<keyword evidence="2" id="KW-0808">Transferase</keyword>
<protein>
    <submittedName>
        <fullName evidence="2">CTP:molybdopterin cytidylyltransferase MocA</fullName>
    </submittedName>
</protein>
<dbReference type="InterPro" id="IPR025877">
    <property type="entry name" value="MobA-like_NTP_Trfase"/>
</dbReference>
<feature type="domain" description="MobA-like NTP transferase" evidence="1">
    <location>
        <begin position="16"/>
        <end position="174"/>
    </location>
</feature>
<comment type="caution">
    <text evidence="2">The sequence shown here is derived from an EMBL/GenBank/DDBJ whole genome shotgun (WGS) entry which is preliminary data.</text>
</comment>
<evidence type="ECO:0000313" key="3">
    <source>
        <dbReference type="Proteomes" id="UP001204798"/>
    </source>
</evidence>
<dbReference type="PANTHER" id="PTHR43777:SF1">
    <property type="entry name" value="MOLYBDENUM COFACTOR CYTIDYLYLTRANSFERASE"/>
    <property type="match status" value="1"/>
</dbReference>
<name>A0ABT2EIY6_9BACT</name>
<dbReference type="PANTHER" id="PTHR43777">
    <property type="entry name" value="MOLYBDENUM COFACTOR CYTIDYLYLTRANSFERASE"/>
    <property type="match status" value="1"/>
</dbReference>
<dbReference type="InterPro" id="IPR029044">
    <property type="entry name" value="Nucleotide-diphossugar_trans"/>
</dbReference>
<gene>
    <name evidence="2" type="ORF">M2350_000289</name>
</gene>
<dbReference type="Pfam" id="PF12804">
    <property type="entry name" value="NTP_transf_3"/>
    <property type="match status" value="1"/>
</dbReference>
<dbReference type="RefSeq" id="WP_259092596.1">
    <property type="nucleotide sequence ID" value="NZ_CP130454.1"/>
</dbReference>
<dbReference type="SUPFAM" id="SSF53448">
    <property type="entry name" value="Nucleotide-diphospho-sugar transferases"/>
    <property type="match status" value="1"/>
</dbReference>